<dbReference type="AlphaFoldDB" id="A0A447IQQ4"/>
<proteinExistence type="predicted"/>
<dbReference type="EMBL" id="UZWE01000045">
    <property type="protein sequence ID" value="VDS09846.1"/>
    <property type="molecule type" value="Genomic_DNA"/>
</dbReference>
<gene>
    <name evidence="1" type="ORF">PARHAE_03054</name>
</gene>
<protein>
    <submittedName>
        <fullName evidence="1">Uncharacterized protein</fullName>
    </submittedName>
</protein>
<sequence length="75" mass="7735">MAMVSTPTAENGIVDAAAGVTEVVDRRLDAKPGHAPWQLWIGIATDATGSATRTLSATPNVSGNAGRLAAVYRRT</sequence>
<evidence type="ECO:0000313" key="2">
    <source>
        <dbReference type="Proteomes" id="UP000270743"/>
    </source>
</evidence>
<dbReference type="Proteomes" id="UP000270743">
    <property type="component" value="Unassembled WGS sequence"/>
</dbReference>
<name>A0A447IQQ4_9RHOB</name>
<organism evidence="1 2">
    <name type="scientific">Paracoccus haematequi</name>
    <dbReference type="NCBI Taxonomy" id="2491866"/>
    <lineage>
        <taxon>Bacteria</taxon>
        <taxon>Pseudomonadati</taxon>
        <taxon>Pseudomonadota</taxon>
        <taxon>Alphaproteobacteria</taxon>
        <taxon>Rhodobacterales</taxon>
        <taxon>Paracoccaceae</taxon>
        <taxon>Paracoccus</taxon>
    </lineage>
</organism>
<accession>A0A447IQQ4</accession>
<reference evidence="1 2" key="1">
    <citation type="submission" date="2018-12" db="EMBL/GenBank/DDBJ databases">
        <authorList>
            <person name="Criscuolo A."/>
        </authorList>
    </citation>
    <scope>NUCLEOTIDE SEQUENCE [LARGE SCALE GENOMIC DNA]</scope>
    <source>
        <strain evidence="1">ACIP1116241</strain>
    </source>
</reference>
<keyword evidence="2" id="KW-1185">Reference proteome</keyword>
<evidence type="ECO:0000313" key="1">
    <source>
        <dbReference type="EMBL" id="VDS09846.1"/>
    </source>
</evidence>